<name>A0ABD2BEC7_VESSQ</name>
<evidence type="ECO:0000313" key="1">
    <source>
        <dbReference type="EMBL" id="KAL2731039.1"/>
    </source>
</evidence>
<dbReference type="Proteomes" id="UP001607302">
    <property type="component" value="Unassembled WGS sequence"/>
</dbReference>
<evidence type="ECO:0000313" key="2">
    <source>
        <dbReference type="Proteomes" id="UP001607302"/>
    </source>
</evidence>
<organism evidence="1 2">
    <name type="scientific">Vespula squamosa</name>
    <name type="common">Southern yellow jacket</name>
    <name type="synonym">Wasp</name>
    <dbReference type="NCBI Taxonomy" id="30214"/>
    <lineage>
        <taxon>Eukaryota</taxon>
        <taxon>Metazoa</taxon>
        <taxon>Ecdysozoa</taxon>
        <taxon>Arthropoda</taxon>
        <taxon>Hexapoda</taxon>
        <taxon>Insecta</taxon>
        <taxon>Pterygota</taxon>
        <taxon>Neoptera</taxon>
        <taxon>Endopterygota</taxon>
        <taxon>Hymenoptera</taxon>
        <taxon>Apocrita</taxon>
        <taxon>Aculeata</taxon>
        <taxon>Vespoidea</taxon>
        <taxon>Vespidae</taxon>
        <taxon>Vespinae</taxon>
        <taxon>Vespula</taxon>
    </lineage>
</organism>
<dbReference type="EMBL" id="JAUDFV010000110">
    <property type="protein sequence ID" value="KAL2731039.1"/>
    <property type="molecule type" value="Genomic_DNA"/>
</dbReference>
<comment type="caution">
    <text evidence="1">The sequence shown here is derived from an EMBL/GenBank/DDBJ whole genome shotgun (WGS) entry which is preliminary data.</text>
</comment>
<sequence>MDERTQTLPTGAQYRTRAKEDIDATCAIRKVPMCSRPTILLHQRNNCNVILKKKGEKFFNDYSFRDPIDIKAYLCVGGCFVAFVPWDSHVEVMKINKKNCS</sequence>
<gene>
    <name evidence="1" type="ORF">V1478_005452</name>
</gene>
<accession>A0ABD2BEC7</accession>
<keyword evidence="2" id="KW-1185">Reference proteome</keyword>
<protein>
    <recommendedName>
        <fullName evidence="3">Reverse transcriptase domain-containing protein</fullName>
    </recommendedName>
</protein>
<dbReference type="AlphaFoldDB" id="A0ABD2BEC7"/>
<proteinExistence type="predicted"/>
<evidence type="ECO:0008006" key="3">
    <source>
        <dbReference type="Google" id="ProtNLM"/>
    </source>
</evidence>
<reference evidence="1 2" key="1">
    <citation type="journal article" date="2024" name="Ann. Entomol. Soc. Am.">
        <title>Genomic analyses of the southern and eastern yellowjacket wasps (Hymenoptera: Vespidae) reveal evolutionary signatures of social life.</title>
        <authorList>
            <person name="Catto M.A."/>
            <person name="Caine P.B."/>
            <person name="Orr S.E."/>
            <person name="Hunt B.G."/>
            <person name="Goodisman M.A.D."/>
        </authorList>
    </citation>
    <scope>NUCLEOTIDE SEQUENCE [LARGE SCALE GENOMIC DNA]</scope>
    <source>
        <strain evidence="1">233</strain>
        <tissue evidence="1">Head and thorax</tissue>
    </source>
</reference>